<dbReference type="SMART" id="SM00850">
    <property type="entry name" value="LytTR"/>
    <property type="match status" value="1"/>
</dbReference>
<dbReference type="InterPro" id="IPR011006">
    <property type="entry name" value="CheY-like_superfamily"/>
</dbReference>
<dbReference type="PROSITE" id="PS50930">
    <property type="entry name" value="HTH_LYTTR"/>
    <property type="match status" value="1"/>
</dbReference>
<evidence type="ECO:0000256" key="1">
    <source>
        <dbReference type="PROSITE-ProRule" id="PRU00169"/>
    </source>
</evidence>
<proteinExistence type="predicted"/>
<evidence type="ECO:0000313" key="4">
    <source>
        <dbReference type="EMBL" id="MBC9812122.1"/>
    </source>
</evidence>
<dbReference type="PROSITE" id="PS50110">
    <property type="entry name" value="RESPONSE_REGULATORY"/>
    <property type="match status" value="1"/>
</dbReference>
<dbReference type="Proteomes" id="UP000652681">
    <property type="component" value="Unassembled WGS sequence"/>
</dbReference>
<gene>
    <name evidence="4" type="ORF">H9Y05_06470</name>
</gene>
<dbReference type="EMBL" id="JACVEL010000003">
    <property type="protein sequence ID" value="MBC9812122.1"/>
    <property type="molecule type" value="Genomic_DNA"/>
</dbReference>
<dbReference type="InterPro" id="IPR007492">
    <property type="entry name" value="LytTR_DNA-bd_dom"/>
</dbReference>
<dbReference type="Gene3D" id="2.40.50.1020">
    <property type="entry name" value="LytTr DNA-binding domain"/>
    <property type="match status" value="1"/>
</dbReference>
<evidence type="ECO:0000259" key="2">
    <source>
        <dbReference type="PROSITE" id="PS50110"/>
    </source>
</evidence>
<dbReference type="AlphaFoldDB" id="A0A8J6P5E4"/>
<dbReference type="InterPro" id="IPR001789">
    <property type="entry name" value="Sig_transdc_resp-reg_receiver"/>
</dbReference>
<feature type="domain" description="HTH LytTR-type" evidence="3">
    <location>
        <begin position="132"/>
        <end position="231"/>
    </location>
</feature>
<dbReference type="SMART" id="SM00448">
    <property type="entry name" value="REC"/>
    <property type="match status" value="1"/>
</dbReference>
<sequence length="232" mass="27447">MKQLIHCVIIDDEPLAVQLVEDYAKKITSLKVLYAGSNVYEAIQIVNTHPVDLIFLDIQMPELTGIEVMQLFNREHNFIITSAYPEYALDAFQFHVVDFILKPITFNRFYQSVEKFTRWQETFRVSSQPDHLFVRADRKHYKIAFEDILYIEGLRDYIRIHTKNEKIMVLDNMKDILGKLPSDQFIRIHRSYIIPTDKIKLIEGNQIQLHNQEFVPIGETYRKVVSEWLEGK</sequence>
<dbReference type="SUPFAM" id="SSF52172">
    <property type="entry name" value="CheY-like"/>
    <property type="match status" value="1"/>
</dbReference>
<keyword evidence="5" id="KW-1185">Reference proteome</keyword>
<comment type="caution">
    <text evidence="4">The sequence shown here is derived from an EMBL/GenBank/DDBJ whole genome shotgun (WGS) entry which is preliminary data.</text>
</comment>
<accession>A0A8J6P5E4</accession>
<evidence type="ECO:0000313" key="5">
    <source>
        <dbReference type="Proteomes" id="UP000652681"/>
    </source>
</evidence>
<evidence type="ECO:0000259" key="3">
    <source>
        <dbReference type="PROSITE" id="PS50930"/>
    </source>
</evidence>
<dbReference type="GO" id="GO:0003677">
    <property type="term" value="F:DNA binding"/>
    <property type="evidence" value="ECO:0007669"/>
    <property type="project" value="InterPro"/>
</dbReference>
<reference evidence="4" key="1">
    <citation type="submission" date="2020-09" db="EMBL/GenBank/DDBJ databases">
        <title>Taishania pollutisoli gen. nov., sp. nov., Isolated from Tetrabromobisphenol A-Contaminated Soil.</title>
        <authorList>
            <person name="Chen Q."/>
        </authorList>
    </citation>
    <scope>NUCLEOTIDE SEQUENCE</scope>
    <source>
        <strain evidence="4">CZZ-1</strain>
    </source>
</reference>
<dbReference type="RefSeq" id="WP_216713815.1">
    <property type="nucleotide sequence ID" value="NZ_JACVEL010000003.1"/>
</dbReference>
<protein>
    <submittedName>
        <fullName evidence="4">Response regulator transcription factor</fullName>
    </submittedName>
</protein>
<dbReference type="InterPro" id="IPR046947">
    <property type="entry name" value="LytR-like"/>
</dbReference>
<organism evidence="4 5">
    <name type="scientific">Taishania pollutisoli</name>
    <dbReference type="NCBI Taxonomy" id="2766479"/>
    <lineage>
        <taxon>Bacteria</taxon>
        <taxon>Pseudomonadati</taxon>
        <taxon>Bacteroidota</taxon>
        <taxon>Flavobacteriia</taxon>
        <taxon>Flavobacteriales</taxon>
        <taxon>Crocinitomicaceae</taxon>
        <taxon>Taishania</taxon>
    </lineage>
</organism>
<dbReference type="Pfam" id="PF04397">
    <property type="entry name" value="LytTR"/>
    <property type="match status" value="1"/>
</dbReference>
<dbReference type="GO" id="GO:0000156">
    <property type="term" value="F:phosphorelay response regulator activity"/>
    <property type="evidence" value="ECO:0007669"/>
    <property type="project" value="InterPro"/>
</dbReference>
<keyword evidence="1" id="KW-0597">Phosphoprotein</keyword>
<dbReference type="Gene3D" id="3.40.50.2300">
    <property type="match status" value="1"/>
</dbReference>
<dbReference type="PANTHER" id="PTHR37299:SF1">
    <property type="entry name" value="STAGE 0 SPORULATION PROTEIN A HOMOLOG"/>
    <property type="match status" value="1"/>
</dbReference>
<dbReference type="Pfam" id="PF00072">
    <property type="entry name" value="Response_reg"/>
    <property type="match status" value="1"/>
</dbReference>
<dbReference type="PANTHER" id="PTHR37299">
    <property type="entry name" value="TRANSCRIPTIONAL REGULATOR-RELATED"/>
    <property type="match status" value="1"/>
</dbReference>
<name>A0A8J6P5E4_9FLAO</name>
<feature type="domain" description="Response regulatory" evidence="2">
    <location>
        <begin position="6"/>
        <end position="117"/>
    </location>
</feature>
<feature type="modified residue" description="4-aspartylphosphate" evidence="1">
    <location>
        <position position="57"/>
    </location>
</feature>